<dbReference type="EMBL" id="LJIJ01000733">
    <property type="protein sequence ID" value="ODM94920.1"/>
    <property type="molecule type" value="Genomic_DNA"/>
</dbReference>
<feature type="region of interest" description="Disordered" evidence="1">
    <location>
        <begin position="124"/>
        <end position="146"/>
    </location>
</feature>
<dbReference type="AlphaFoldDB" id="A0A1D2MPA3"/>
<evidence type="ECO:0000256" key="2">
    <source>
        <dbReference type="SAM" id="SignalP"/>
    </source>
</evidence>
<evidence type="ECO:0000313" key="4">
    <source>
        <dbReference type="Proteomes" id="UP000094527"/>
    </source>
</evidence>
<dbReference type="Gene3D" id="3.10.100.10">
    <property type="entry name" value="Mannose-Binding Protein A, subunit A"/>
    <property type="match status" value="1"/>
</dbReference>
<feature type="signal peptide" evidence="2">
    <location>
        <begin position="1"/>
        <end position="20"/>
    </location>
</feature>
<accession>A0A1D2MPA3</accession>
<dbReference type="SUPFAM" id="SSF56436">
    <property type="entry name" value="C-type lectin-like"/>
    <property type="match status" value="2"/>
</dbReference>
<feature type="chain" id="PRO_5008904331" description="C-type lectin domain-containing protein" evidence="2">
    <location>
        <begin position="21"/>
        <end position="537"/>
    </location>
</feature>
<proteinExistence type="predicted"/>
<evidence type="ECO:0000256" key="1">
    <source>
        <dbReference type="SAM" id="MobiDB-lite"/>
    </source>
</evidence>
<keyword evidence="4" id="KW-1185">Reference proteome</keyword>
<keyword evidence="2" id="KW-0732">Signal</keyword>
<name>A0A1D2MPA3_ORCCI</name>
<sequence length="537" mass="59268">MTGIIFRIAILHSLLGISFAGMIAENNLESILETPSSKYFLSTEVTDPETATQICNSRHAHFISIENLEENLLVSEKLREIGIETVWLSGIKYSNSTIEDFLLWTGTGEPFSYTNFHESVGESVDMKRSVRDRRSPRSNDDDDDCSCSCTTTLPPPFTPPPCKVPTCNITIPSPICEQLEPQSCIVSRSPVCNSKRDNCTVDCGSKNCRVIKQPECTVTTDKPRCRLESNLGKCETKRPKCHIVKPGTCRAQQDDCVQDDTNTCKPVTAPCKNPCTERPCETIQPPCVTTEPPCVIIPCPTPPSCEKTCKDDKNCECTTQPPCEPIVVCPPPTVTCPPPITSCKRPFVDCSPEFCQSSVQICRPPKVNCPPPRIICEPPEVNCSVPEVVCPDPEVICDEPEIECSKPVVECPDPVVHCDPILTTCESAPVSCSDPLMSCREPSISCQDPVTCDMPPVEPPTRGPCLCVGKKSGKKCGKARGKRDTPLPEAEFVETKQCVAMRKDLGFKWDTQNCDVKHRFICEERKVKKRSVLGFLF</sequence>
<dbReference type="InterPro" id="IPR016187">
    <property type="entry name" value="CTDL_fold"/>
</dbReference>
<dbReference type="OrthoDB" id="8298415at2759"/>
<dbReference type="Proteomes" id="UP000094527">
    <property type="component" value="Unassembled WGS sequence"/>
</dbReference>
<protein>
    <recommendedName>
        <fullName evidence="5">C-type lectin domain-containing protein</fullName>
    </recommendedName>
</protein>
<dbReference type="CDD" id="cd00037">
    <property type="entry name" value="CLECT"/>
    <property type="match status" value="2"/>
</dbReference>
<comment type="caution">
    <text evidence="3">The sequence shown here is derived from an EMBL/GenBank/DDBJ whole genome shotgun (WGS) entry which is preliminary data.</text>
</comment>
<dbReference type="InterPro" id="IPR016186">
    <property type="entry name" value="C-type_lectin-like/link_sf"/>
</dbReference>
<dbReference type="OMA" id="FICEERK"/>
<organism evidence="3 4">
    <name type="scientific">Orchesella cincta</name>
    <name type="common">Springtail</name>
    <name type="synonym">Podura cincta</name>
    <dbReference type="NCBI Taxonomy" id="48709"/>
    <lineage>
        <taxon>Eukaryota</taxon>
        <taxon>Metazoa</taxon>
        <taxon>Ecdysozoa</taxon>
        <taxon>Arthropoda</taxon>
        <taxon>Hexapoda</taxon>
        <taxon>Collembola</taxon>
        <taxon>Entomobryomorpha</taxon>
        <taxon>Entomobryoidea</taxon>
        <taxon>Orchesellidae</taxon>
        <taxon>Orchesellinae</taxon>
        <taxon>Orchesella</taxon>
    </lineage>
</organism>
<feature type="compositionally biased region" description="Basic and acidic residues" evidence="1">
    <location>
        <begin position="124"/>
        <end position="139"/>
    </location>
</feature>
<evidence type="ECO:0000313" key="3">
    <source>
        <dbReference type="EMBL" id="ODM94920.1"/>
    </source>
</evidence>
<reference evidence="3 4" key="1">
    <citation type="journal article" date="2016" name="Genome Biol. Evol.">
        <title>Gene Family Evolution Reflects Adaptation to Soil Environmental Stressors in the Genome of the Collembolan Orchesella cincta.</title>
        <authorList>
            <person name="Faddeeva-Vakhrusheva A."/>
            <person name="Derks M.F."/>
            <person name="Anvar S.Y."/>
            <person name="Agamennone V."/>
            <person name="Suring W."/>
            <person name="Smit S."/>
            <person name="van Straalen N.M."/>
            <person name="Roelofs D."/>
        </authorList>
    </citation>
    <scope>NUCLEOTIDE SEQUENCE [LARGE SCALE GENOMIC DNA]</scope>
    <source>
        <tissue evidence="3">Mixed pool</tissue>
    </source>
</reference>
<gene>
    <name evidence="3" type="ORF">Ocin01_11756</name>
</gene>
<evidence type="ECO:0008006" key="5">
    <source>
        <dbReference type="Google" id="ProtNLM"/>
    </source>
</evidence>